<dbReference type="AlphaFoldDB" id="A0A7C9MWG3"/>
<dbReference type="Proteomes" id="UP000481947">
    <property type="component" value="Unassembled WGS sequence"/>
</dbReference>
<feature type="transmembrane region" description="Helical" evidence="6">
    <location>
        <begin position="411"/>
        <end position="433"/>
    </location>
</feature>
<feature type="transmembrane region" description="Helical" evidence="6">
    <location>
        <begin position="317"/>
        <end position="335"/>
    </location>
</feature>
<accession>A0A7C9MWG3</accession>
<feature type="transmembrane region" description="Helical" evidence="6">
    <location>
        <begin position="347"/>
        <end position="369"/>
    </location>
</feature>
<evidence type="ECO:0000256" key="4">
    <source>
        <dbReference type="ARBA" id="ARBA00022989"/>
    </source>
</evidence>
<feature type="transmembrane region" description="Helical" evidence="6">
    <location>
        <begin position="376"/>
        <end position="399"/>
    </location>
</feature>
<reference evidence="7 8" key="1">
    <citation type="submission" date="2019-09" db="EMBL/GenBank/DDBJ databases">
        <title>Identification of Malikia spinosa a prominent benzene-, toluene-, and ethylbenzene-degrading bacterium: enrichment, isolation and whole genome sequencing.</title>
        <authorList>
            <person name="Tancsics A."/>
            <person name="Revesz F."/>
            <person name="Kriszt B."/>
        </authorList>
    </citation>
    <scope>NUCLEOTIDE SEQUENCE [LARGE SCALE GENOMIC DNA]</scope>
    <source>
        <strain evidence="7 8">AB6</strain>
    </source>
</reference>
<comment type="caution">
    <text evidence="7">The sequence shown here is derived from an EMBL/GenBank/DDBJ whole genome shotgun (WGS) entry which is preliminary data.</text>
</comment>
<feature type="transmembrane region" description="Helical" evidence="6">
    <location>
        <begin position="129"/>
        <end position="150"/>
    </location>
</feature>
<protein>
    <submittedName>
        <fullName evidence="7">Oligosaccharide flippase family protein</fullName>
    </submittedName>
</protein>
<evidence type="ECO:0000313" key="7">
    <source>
        <dbReference type="EMBL" id="MYZ52996.1"/>
    </source>
</evidence>
<organism evidence="7 8">
    <name type="scientific">Malikia spinosa</name>
    <dbReference type="NCBI Taxonomy" id="86180"/>
    <lineage>
        <taxon>Bacteria</taxon>
        <taxon>Pseudomonadati</taxon>
        <taxon>Pseudomonadota</taxon>
        <taxon>Betaproteobacteria</taxon>
        <taxon>Burkholderiales</taxon>
        <taxon>Comamonadaceae</taxon>
        <taxon>Malikia</taxon>
    </lineage>
</organism>
<feature type="transmembrane region" description="Helical" evidence="6">
    <location>
        <begin position="89"/>
        <end position="114"/>
    </location>
</feature>
<dbReference type="PANTHER" id="PTHR30250">
    <property type="entry name" value="PST FAMILY PREDICTED COLANIC ACID TRANSPORTER"/>
    <property type="match status" value="1"/>
</dbReference>
<dbReference type="InterPro" id="IPR050833">
    <property type="entry name" value="Poly_Biosynth_Transport"/>
</dbReference>
<feature type="transmembrane region" description="Helical" evidence="6">
    <location>
        <begin position="248"/>
        <end position="269"/>
    </location>
</feature>
<keyword evidence="2" id="KW-1003">Cell membrane</keyword>
<keyword evidence="4 6" id="KW-1133">Transmembrane helix</keyword>
<evidence type="ECO:0000256" key="6">
    <source>
        <dbReference type="SAM" id="Phobius"/>
    </source>
</evidence>
<keyword evidence="3 6" id="KW-0812">Transmembrane</keyword>
<sequence length="461" mass="51111">MNLTARFKAIINRLMPSTSFARNVGILVGGTAIAQAINVLALPLITRLYSPEDFSVLAVFASITGIISIISCLRLDVAIPLAQSDEDAINLLVISLLTCTAVALLSAIPLLFLADQILNLTGETGLRPFLWMIPFGIWLTSIYSAMQFWATRKKRFSILAKTRLTQTIGNITTQITFGVLGALGAFGLLLGQIINSSAGIITLLVNAWRTDQKQVHSVSRHHINRVFNKYDRYPKYSTFEAFSNNMGIQLPIIIIAAASIGPDAGYLFLAMRVMTIPMGLIGSAVSQVFQSRALEEFNAGTLPQFTKKIISGLLKSGVGPLLFTGIVAPTVFPLIFGPQWERAGQMITWMCPWFILQFLSSSISISLYVTKNHRLAFFLQIFGFIVRVGFTSFAVFFAQNRIFEYYSFSGFIFYATCLWCVFKVINLSFFSLLELILKETYILTLWITAAILTASAISWIF</sequence>
<dbReference type="EMBL" id="VYSB01000014">
    <property type="protein sequence ID" value="MYZ52996.1"/>
    <property type="molecule type" value="Genomic_DNA"/>
</dbReference>
<evidence type="ECO:0000256" key="3">
    <source>
        <dbReference type="ARBA" id="ARBA00022692"/>
    </source>
</evidence>
<proteinExistence type="predicted"/>
<evidence type="ECO:0000256" key="2">
    <source>
        <dbReference type="ARBA" id="ARBA00022475"/>
    </source>
</evidence>
<evidence type="ECO:0000313" key="8">
    <source>
        <dbReference type="Proteomes" id="UP000481947"/>
    </source>
</evidence>
<feature type="transmembrane region" description="Helical" evidence="6">
    <location>
        <begin position="54"/>
        <end position="77"/>
    </location>
</feature>
<gene>
    <name evidence="7" type="ORF">F5985_12845</name>
</gene>
<dbReference type="Pfam" id="PF13440">
    <property type="entry name" value="Polysacc_synt_3"/>
    <property type="match status" value="1"/>
</dbReference>
<dbReference type="RefSeq" id="WP_161125691.1">
    <property type="nucleotide sequence ID" value="NZ_VYSB01000014.1"/>
</dbReference>
<feature type="transmembrane region" description="Helical" evidence="6">
    <location>
        <begin position="20"/>
        <end position="42"/>
    </location>
</feature>
<dbReference type="PANTHER" id="PTHR30250:SF28">
    <property type="entry name" value="POLYSACCHARIDE BIOSYNTHESIS PROTEIN"/>
    <property type="match status" value="1"/>
</dbReference>
<keyword evidence="5 6" id="KW-0472">Membrane</keyword>
<name>A0A7C9MWG3_9BURK</name>
<dbReference type="GO" id="GO:0005886">
    <property type="term" value="C:plasma membrane"/>
    <property type="evidence" value="ECO:0007669"/>
    <property type="project" value="UniProtKB-SubCell"/>
</dbReference>
<evidence type="ECO:0000256" key="1">
    <source>
        <dbReference type="ARBA" id="ARBA00004651"/>
    </source>
</evidence>
<feature type="transmembrane region" description="Helical" evidence="6">
    <location>
        <begin position="171"/>
        <end position="194"/>
    </location>
</feature>
<feature type="transmembrane region" description="Helical" evidence="6">
    <location>
        <begin position="440"/>
        <end position="460"/>
    </location>
</feature>
<comment type="subcellular location">
    <subcellularLocation>
        <location evidence="1">Cell membrane</location>
        <topology evidence="1">Multi-pass membrane protein</topology>
    </subcellularLocation>
</comment>
<evidence type="ECO:0000256" key="5">
    <source>
        <dbReference type="ARBA" id="ARBA00023136"/>
    </source>
</evidence>